<feature type="compositionally biased region" description="Basic and acidic residues" evidence="1">
    <location>
        <begin position="29"/>
        <end position="38"/>
    </location>
</feature>
<evidence type="ECO:0000313" key="3">
    <source>
        <dbReference type="Proteomes" id="UP001142291"/>
    </source>
</evidence>
<dbReference type="AlphaFoldDB" id="A0A9W6HMS6"/>
<protein>
    <submittedName>
        <fullName evidence="2">Uncharacterized protein</fullName>
    </submittedName>
</protein>
<dbReference type="Proteomes" id="UP001142291">
    <property type="component" value="Unassembled WGS sequence"/>
</dbReference>
<evidence type="ECO:0000256" key="1">
    <source>
        <dbReference type="SAM" id="MobiDB-lite"/>
    </source>
</evidence>
<sequence length="80" mass="8852">MGADIRVGMDMGGVGCCRRNTIVDTERIPYIEDGRSDPAGRSNELPRNAGNVEFFERQSPPRGRKSNNSPEWSGRNDQAV</sequence>
<dbReference type="EMBL" id="BSER01000008">
    <property type="protein sequence ID" value="GLJ95274.1"/>
    <property type="molecule type" value="Genomic_DNA"/>
</dbReference>
<accession>A0A9W6HMS6</accession>
<name>A0A9W6HMS6_9MICO</name>
<organism evidence="2 3">
    <name type="scientific">Microbacterium dextranolyticum</name>
    <dbReference type="NCBI Taxonomy" id="36806"/>
    <lineage>
        <taxon>Bacteria</taxon>
        <taxon>Bacillati</taxon>
        <taxon>Actinomycetota</taxon>
        <taxon>Actinomycetes</taxon>
        <taxon>Micrococcales</taxon>
        <taxon>Microbacteriaceae</taxon>
        <taxon>Microbacterium</taxon>
    </lineage>
</organism>
<comment type="caution">
    <text evidence="2">The sequence shown here is derived from an EMBL/GenBank/DDBJ whole genome shotgun (WGS) entry which is preliminary data.</text>
</comment>
<gene>
    <name evidence="2" type="ORF">GCM10017591_13360</name>
</gene>
<reference evidence="2" key="1">
    <citation type="journal article" date="2014" name="Int. J. Syst. Evol. Microbiol.">
        <title>Complete genome sequence of Corynebacterium casei LMG S-19264T (=DSM 44701T), isolated from a smear-ripened cheese.</title>
        <authorList>
            <consortium name="US DOE Joint Genome Institute (JGI-PGF)"/>
            <person name="Walter F."/>
            <person name="Albersmeier A."/>
            <person name="Kalinowski J."/>
            <person name="Ruckert C."/>
        </authorList>
    </citation>
    <scope>NUCLEOTIDE SEQUENCE</scope>
    <source>
        <strain evidence="2">VKM Ac-1940</strain>
    </source>
</reference>
<proteinExistence type="predicted"/>
<feature type="compositionally biased region" description="Polar residues" evidence="1">
    <location>
        <begin position="66"/>
        <end position="80"/>
    </location>
</feature>
<feature type="region of interest" description="Disordered" evidence="1">
    <location>
        <begin position="29"/>
        <end position="80"/>
    </location>
</feature>
<keyword evidence="3" id="KW-1185">Reference proteome</keyword>
<evidence type="ECO:0000313" key="2">
    <source>
        <dbReference type="EMBL" id="GLJ95274.1"/>
    </source>
</evidence>
<reference evidence="2" key="2">
    <citation type="submission" date="2023-01" db="EMBL/GenBank/DDBJ databases">
        <authorList>
            <person name="Sun Q."/>
            <person name="Evtushenko L."/>
        </authorList>
    </citation>
    <scope>NUCLEOTIDE SEQUENCE</scope>
    <source>
        <strain evidence="2">VKM Ac-1940</strain>
    </source>
</reference>